<keyword evidence="8" id="KW-1185">Reference proteome</keyword>
<dbReference type="PANTHER" id="PTHR44688">
    <property type="entry name" value="DNA-BINDING TRANSCRIPTIONAL ACTIVATOR DEVR_DOSR"/>
    <property type="match status" value="1"/>
</dbReference>
<keyword evidence="5" id="KW-0472">Membrane</keyword>
<dbReference type="AlphaFoldDB" id="A0A840Z2F1"/>
<proteinExistence type="predicted"/>
<keyword evidence="1" id="KW-0805">Transcription regulation</keyword>
<feature type="domain" description="HTH luxR-type" evidence="6">
    <location>
        <begin position="4"/>
        <end position="69"/>
    </location>
</feature>
<evidence type="ECO:0000256" key="4">
    <source>
        <dbReference type="SAM" id="MobiDB-lite"/>
    </source>
</evidence>
<feature type="region of interest" description="Disordered" evidence="4">
    <location>
        <begin position="73"/>
        <end position="110"/>
    </location>
</feature>
<dbReference type="InterPro" id="IPR000792">
    <property type="entry name" value="Tscrpt_reg_LuxR_C"/>
</dbReference>
<reference evidence="7 8" key="1">
    <citation type="submission" date="2020-08" db="EMBL/GenBank/DDBJ databases">
        <title>Genomic Encyclopedia of Type Strains, Phase IV (KMG-IV): sequencing the most valuable type-strain genomes for metagenomic binning, comparative biology and taxonomic classification.</title>
        <authorList>
            <person name="Goeker M."/>
        </authorList>
    </citation>
    <scope>NUCLEOTIDE SEQUENCE [LARGE SCALE GENOMIC DNA]</scope>
    <source>
        <strain evidence="7 8">DSM 27203</strain>
    </source>
</reference>
<dbReference type="Pfam" id="PF00196">
    <property type="entry name" value="GerE"/>
    <property type="match status" value="1"/>
</dbReference>
<dbReference type="SUPFAM" id="SSF46894">
    <property type="entry name" value="C-terminal effector domain of the bipartite response regulators"/>
    <property type="match status" value="1"/>
</dbReference>
<keyword evidence="3" id="KW-0804">Transcription</keyword>
<dbReference type="CDD" id="cd06170">
    <property type="entry name" value="LuxR_C_like"/>
    <property type="match status" value="1"/>
</dbReference>
<organism evidence="7 8">
    <name type="scientific">Stakelama sediminis</name>
    <dbReference type="NCBI Taxonomy" id="463200"/>
    <lineage>
        <taxon>Bacteria</taxon>
        <taxon>Pseudomonadati</taxon>
        <taxon>Pseudomonadota</taxon>
        <taxon>Alphaproteobacteria</taxon>
        <taxon>Sphingomonadales</taxon>
        <taxon>Sphingomonadaceae</taxon>
        <taxon>Stakelama</taxon>
    </lineage>
</organism>
<evidence type="ECO:0000259" key="6">
    <source>
        <dbReference type="PROSITE" id="PS50043"/>
    </source>
</evidence>
<dbReference type="SMART" id="SM00421">
    <property type="entry name" value="HTH_LUXR"/>
    <property type="match status" value="1"/>
</dbReference>
<dbReference type="PROSITE" id="PS50043">
    <property type="entry name" value="HTH_LUXR_2"/>
    <property type="match status" value="1"/>
</dbReference>
<dbReference type="Proteomes" id="UP000554342">
    <property type="component" value="Unassembled WGS sequence"/>
</dbReference>
<sequence>MDMSAPDLSALSPRQRQCLRLVAGLKSSKQIAHELSIAPSTVDGYIAEAVSILGATDRKQAALMLVEAETLPPDALGGQSSRVEETTPDSPIPSLQPGGKDSHVHDSHQPTYQVERSAFPRLFRAKGTGNDLSVTQRLVYIAGAAIFIVVIIILAVTLSDTLTHFGRAGG</sequence>
<dbReference type="GO" id="GO:0006355">
    <property type="term" value="P:regulation of DNA-templated transcription"/>
    <property type="evidence" value="ECO:0007669"/>
    <property type="project" value="InterPro"/>
</dbReference>
<keyword evidence="5" id="KW-0812">Transmembrane</keyword>
<dbReference type="GO" id="GO:0003677">
    <property type="term" value="F:DNA binding"/>
    <property type="evidence" value="ECO:0007669"/>
    <property type="project" value="UniProtKB-KW"/>
</dbReference>
<evidence type="ECO:0000256" key="1">
    <source>
        <dbReference type="ARBA" id="ARBA00023015"/>
    </source>
</evidence>
<feature type="transmembrane region" description="Helical" evidence="5">
    <location>
        <begin position="138"/>
        <end position="158"/>
    </location>
</feature>
<evidence type="ECO:0000256" key="5">
    <source>
        <dbReference type="SAM" id="Phobius"/>
    </source>
</evidence>
<dbReference type="RefSeq" id="WP_221227554.1">
    <property type="nucleotide sequence ID" value="NZ_BAABIF010000011.1"/>
</dbReference>
<dbReference type="InterPro" id="IPR016032">
    <property type="entry name" value="Sig_transdc_resp-reg_C-effctor"/>
</dbReference>
<dbReference type="Gene3D" id="1.10.10.10">
    <property type="entry name" value="Winged helix-like DNA-binding domain superfamily/Winged helix DNA-binding domain"/>
    <property type="match status" value="1"/>
</dbReference>
<gene>
    <name evidence="7" type="ORF">FHR23_002896</name>
</gene>
<evidence type="ECO:0000256" key="2">
    <source>
        <dbReference type="ARBA" id="ARBA00023125"/>
    </source>
</evidence>
<dbReference type="InterPro" id="IPR036388">
    <property type="entry name" value="WH-like_DNA-bd_sf"/>
</dbReference>
<comment type="caution">
    <text evidence="7">The sequence shown here is derived from an EMBL/GenBank/DDBJ whole genome shotgun (WGS) entry which is preliminary data.</text>
</comment>
<accession>A0A840Z2F1</accession>
<name>A0A840Z2F1_9SPHN</name>
<dbReference type="EMBL" id="JACIJI010000007">
    <property type="protein sequence ID" value="MBB5719937.1"/>
    <property type="molecule type" value="Genomic_DNA"/>
</dbReference>
<protein>
    <submittedName>
        <fullName evidence="7">DNA-binding CsgD family transcriptional regulator</fullName>
    </submittedName>
</protein>
<evidence type="ECO:0000313" key="8">
    <source>
        <dbReference type="Proteomes" id="UP000554342"/>
    </source>
</evidence>
<evidence type="ECO:0000256" key="3">
    <source>
        <dbReference type="ARBA" id="ARBA00023163"/>
    </source>
</evidence>
<evidence type="ECO:0000313" key="7">
    <source>
        <dbReference type="EMBL" id="MBB5719937.1"/>
    </source>
</evidence>
<dbReference type="PANTHER" id="PTHR44688:SF16">
    <property type="entry name" value="DNA-BINDING TRANSCRIPTIONAL ACTIVATOR DEVR_DOSR"/>
    <property type="match status" value="1"/>
</dbReference>
<keyword evidence="2 7" id="KW-0238">DNA-binding</keyword>
<keyword evidence="5" id="KW-1133">Transmembrane helix</keyword>